<name>A0A2C9EJQ4_PSEPH</name>
<evidence type="ECO:0000313" key="2">
    <source>
        <dbReference type="Proteomes" id="UP000013940"/>
    </source>
</evidence>
<dbReference type="Proteomes" id="UP000013940">
    <property type="component" value="Chromosome"/>
</dbReference>
<dbReference type="EMBL" id="CP003190">
    <property type="protein sequence ID" value="AGL83855.1"/>
    <property type="molecule type" value="Genomic_DNA"/>
</dbReference>
<organism evidence="1 2">
    <name type="scientific">Pseudomonas protegens (strain DSM 19095 / LMG 27888 / CFBP 6595 / CHA0)</name>
    <dbReference type="NCBI Taxonomy" id="1124983"/>
    <lineage>
        <taxon>Bacteria</taxon>
        <taxon>Pseudomonadati</taxon>
        <taxon>Pseudomonadota</taxon>
        <taxon>Gammaproteobacteria</taxon>
        <taxon>Pseudomonadales</taxon>
        <taxon>Pseudomonadaceae</taxon>
        <taxon>Pseudomonas</taxon>
    </lineage>
</organism>
<dbReference type="SUPFAM" id="SSF53756">
    <property type="entry name" value="UDP-Glycosyltransferase/glycogen phosphorylase"/>
    <property type="match status" value="1"/>
</dbReference>
<dbReference type="GeneID" id="57475068"/>
<dbReference type="eggNOG" id="COG0438">
    <property type="taxonomic scope" value="Bacteria"/>
</dbReference>
<dbReference type="RefSeq" id="WP_015634873.1">
    <property type="nucleotide sequence ID" value="NC_021237.1"/>
</dbReference>
<dbReference type="KEGG" id="pprc:PFLCHA0_c20740"/>
<evidence type="ECO:0000313" key="1">
    <source>
        <dbReference type="EMBL" id="AGL83855.1"/>
    </source>
</evidence>
<sequence length="367" mass="41539">MRLVYLSPVSWHSFAQRPHELVRQFHAATQAPVLWVEPYPTRLPVLADLLTRPPYQGPTVAVPDWLTLARPRALPIEPLPGSGWVNRLFWQELKQQIRHFAQAPTQLGIGKPSRLALQLLQEPIFAGSFYDVMDNVPAFYRGWSRRAMHRRQHQTARAVVTALASCTTLQRYWQRQQVDTRLLLNGCASERLPALPLSRRAAHGTRPVFGYIGTLAKWFDWEFVLALAVAFPGAEVRLIGPQHGPSPRALPDNIRCLPALSHEAALQAMAEFDVGLIPFKCNDITRYVDPIKYYEYRALGLPVVSTVFGEMGTRRHLPGVFLSDSLDDISRVIHQALTFTEPLAETLKFREANSWAKRFEGAHAAFL</sequence>
<dbReference type="HOGENOM" id="CLU_041132_3_1_6"/>
<dbReference type="AlphaFoldDB" id="A0A2C9EJQ4"/>
<protein>
    <recommendedName>
        <fullName evidence="3">Glycosyl transferase</fullName>
    </recommendedName>
</protein>
<gene>
    <name evidence="1" type="ORF">PFLCHA0_c20740</name>
</gene>
<reference evidence="2" key="1">
    <citation type="journal article" date="2014" name="Genome Announc.">
        <title>Full-genome sequence of the plant growth-promoting bacterium Pseudomonas protegens CHA0.</title>
        <authorList>
            <person name="Jousset A."/>
            <person name="Schuldes J."/>
            <person name="Keel C."/>
            <person name="Maurhofer M."/>
            <person name="Daniel R."/>
            <person name="Scheu S."/>
            <person name="Thuermer A."/>
        </authorList>
    </citation>
    <scope>NUCLEOTIDE SEQUENCE [LARGE SCALE GENOMIC DNA]</scope>
    <source>
        <strain evidence="2">DSM 19095 / LMG 27888 / CFBP 6595 / CHA0</strain>
    </source>
</reference>
<proteinExistence type="predicted"/>
<accession>A0A2C9EJQ4</accession>
<evidence type="ECO:0008006" key="3">
    <source>
        <dbReference type="Google" id="ProtNLM"/>
    </source>
</evidence>
<dbReference type="Gene3D" id="3.40.50.2000">
    <property type="entry name" value="Glycogen Phosphorylase B"/>
    <property type="match status" value="1"/>
</dbReference>